<evidence type="ECO:0000313" key="2">
    <source>
        <dbReference type="Proteomes" id="UP001364695"/>
    </source>
</evidence>
<comment type="caution">
    <text evidence="1">The sequence shown here is derived from an EMBL/GenBank/DDBJ whole genome shotgun (WGS) entry which is preliminary data.</text>
</comment>
<name>A0ACC6P1X5_9BURK</name>
<keyword evidence="2" id="KW-1185">Reference proteome</keyword>
<protein>
    <submittedName>
        <fullName evidence="1">DUF393 domain-containing protein</fullName>
    </submittedName>
</protein>
<reference evidence="1" key="1">
    <citation type="submission" date="2023-10" db="EMBL/GenBank/DDBJ databases">
        <title>Amphibacter perezi, gen. nov., sp. nov. a novel taxa of the family Comamonadaceae, class Betaproteobacteria isolated from the skin microbiota of Pelophylax perezi from different populations.</title>
        <authorList>
            <person name="Costa S."/>
            <person name="Proenca D.N."/>
            <person name="Lopes I."/>
            <person name="Morais P.V."/>
        </authorList>
    </citation>
    <scope>NUCLEOTIDE SEQUENCE</scope>
    <source>
        <strain evidence="1">SL12-8</strain>
    </source>
</reference>
<evidence type="ECO:0000313" key="1">
    <source>
        <dbReference type="EMBL" id="MEJ7138216.1"/>
    </source>
</evidence>
<organism evidence="1 2">
    <name type="scientific">Amphibiibacter pelophylacis</name>
    <dbReference type="NCBI Taxonomy" id="1799477"/>
    <lineage>
        <taxon>Bacteria</taxon>
        <taxon>Pseudomonadati</taxon>
        <taxon>Pseudomonadota</taxon>
        <taxon>Betaproteobacteria</taxon>
        <taxon>Burkholderiales</taxon>
        <taxon>Sphaerotilaceae</taxon>
        <taxon>Amphibiibacter</taxon>
    </lineage>
</organism>
<proteinExistence type="predicted"/>
<accession>A0ACC6P1X5</accession>
<sequence length="125" mass="14114">MPSPADTAPALTVYFDGSCPLCRREIAFYQRLRPLQPIAWVDVSRGEPCGDGLTCELAMRRFHVRDAQGQLLDGAAAFARLWRSLPGWRWLGHVAGVPPVSWLAEGAYRLFLPLRPRLQAWARRD</sequence>
<dbReference type="EMBL" id="JAWDIE010000009">
    <property type="protein sequence ID" value="MEJ7138216.1"/>
    <property type="molecule type" value="Genomic_DNA"/>
</dbReference>
<gene>
    <name evidence="1" type="ORF">RV045_07205</name>
</gene>
<dbReference type="Proteomes" id="UP001364695">
    <property type="component" value="Unassembled WGS sequence"/>
</dbReference>